<evidence type="ECO:0000313" key="1">
    <source>
        <dbReference type="EMBL" id="GGZ86700.1"/>
    </source>
</evidence>
<dbReference type="EMBL" id="BMWZ01000006">
    <property type="protein sequence ID" value="GGZ86700.1"/>
    <property type="molecule type" value="Genomic_DNA"/>
</dbReference>
<protein>
    <submittedName>
        <fullName evidence="1">Uncharacterized protein</fullName>
    </submittedName>
</protein>
<accession>A0A918VB75</accession>
<dbReference type="AlphaFoldDB" id="A0A918VB75"/>
<dbReference type="Proteomes" id="UP000636004">
    <property type="component" value="Unassembled WGS sequence"/>
</dbReference>
<keyword evidence="2" id="KW-1185">Reference proteome</keyword>
<gene>
    <name evidence="1" type="ORF">GCM10007028_26000</name>
</gene>
<organism evidence="1 2">
    <name type="scientific">Algibacter mikhailovii</name>
    <dbReference type="NCBI Taxonomy" id="425498"/>
    <lineage>
        <taxon>Bacteria</taxon>
        <taxon>Pseudomonadati</taxon>
        <taxon>Bacteroidota</taxon>
        <taxon>Flavobacteriia</taxon>
        <taxon>Flavobacteriales</taxon>
        <taxon>Flavobacteriaceae</taxon>
        <taxon>Algibacter</taxon>
    </lineage>
</organism>
<dbReference type="RefSeq" id="WP_189361403.1">
    <property type="nucleotide sequence ID" value="NZ_BMWZ01000006.1"/>
</dbReference>
<comment type="caution">
    <text evidence="1">The sequence shown here is derived from an EMBL/GenBank/DDBJ whole genome shotgun (WGS) entry which is preliminary data.</text>
</comment>
<reference evidence="1" key="1">
    <citation type="journal article" date="2014" name="Int. J. Syst. Evol. Microbiol.">
        <title>Complete genome sequence of Corynebacterium casei LMG S-19264T (=DSM 44701T), isolated from a smear-ripened cheese.</title>
        <authorList>
            <consortium name="US DOE Joint Genome Institute (JGI-PGF)"/>
            <person name="Walter F."/>
            <person name="Albersmeier A."/>
            <person name="Kalinowski J."/>
            <person name="Ruckert C."/>
        </authorList>
    </citation>
    <scope>NUCLEOTIDE SEQUENCE</scope>
    <source>
        <strain evidence="1">KCTC 12710</strain>
    </source>
</reference>
<name>A0A918VB75_9FLAO</name>
<sequence>MKKVVNLFIFNLIFSSLIYNCSNSNDNIADDNSEIVDDSSYLVMRWDGTLFEIGNNTATISTYGSIDGISSSFSVIYNAVVTTKSSIYIIDREFTAGDSSIIVYNRNTNLSTKTVLDLSNPSFGDFPVLTTLDWDENSESLIGIVASNGGYPESISHVIQIDPLSLKVTNLEINLGQKYIISTTLLNSKLFASSVKPSNYQFEDLIEIDLKDKTYKSLNFNLKNTITKLTSNPLNNLIFCYSLGTTGINPNPDLPLLGNSAEPFILNITNGEYKKLLPDTDTGILSRTSKPFYDESSGNNASFMFTRDFSGIMEYNSENSEITFIDGSNWDELKGVEKCILTSIRK</sequence>
<evidence type="ECO:0000313" key="2">
    <source>
        <dbReference type="Proteomes" id="UP000636004"/>
    </source>
</evidence>
<reference evidence="1" key="2">
    <citation type="submission" date="2020-09" db="EMBL/GenBank/DDBJ databases">
        <authorList>
            <person name="Sun Q."/>
            <person name="Kim S."/>
        </authorList>
    </citation>
    <scope>NUCLEOTIDE SEQUENCE</scope>
    <source>
        <strain evidence="1">KCTC 12710</strain>
    </source>
</reference>
<proteinExistence type="predicted"/>